<accession>A0ACD3ASM4</accession>
<evidence type="ECO:0000313" key="2">
    <source>
        <dbReference type="Proteomes" id="UP000308600"/>
    </source>
</evidence>
<reference evidence="1 2" key="1">
    <citation type="journal article" date="2019" name="Nat. Ecol. Evol.">
        <title>Megaphylogeny resolves global patterns of mushroom evolution.</title>
        <authorList>
            <person name="Varga T."/>
            <person name="Krizsan K."/>
            <person name="Foldi C."/>
            <person name="Dima B."/>
            <person name="Sanchez-Garcia M."/>
            <person name="Sanchez-Ramirez S."/>
            <person name="Szollosi G.J."/>
            <person name="Szarkandi J.G."/>
            <person name="Papp V."/>
            <person name="Albert L."/>
            <person name="Andreopoulos W."/>
            <person name="Angelini C."/>
            <person name="Antonin V."/>
            <person name="Barry K.W."/>
            <person name="Bougher N.L."/>
            <person name="Buchanan P."/>
            <person name="Buyck B."/>
            <person name="Bense V."/>
            <person name="Catcheside P."/>
            <person name="Chovatia M."/>
            <person name="Cooper J."/>
            <person name="Damon W."/>
            <person name="Desjardin D."/>
            <person name="Finy P."/>
            <person name="Geml J."/>
            <person name="Haridas S."/>
            <person name="Hughes K."/>
            <person name="Justo A."/>
            <person name="Karasinski D."/>
            <person name="Kautmanova I."/>
            <person name="Kiss B."/>
            <person name="Kocsube S."/>
            <person name="Kotiranta H."/>
            <person name="LaButti K.M."/>
            <person name="Lechner B.E."/>
            <person name="Liimatainen K."/>
            <person name="Lipzen A."/>
            <person name="Lukacs Z."/>
            <person name="Mihaltcheva S."/>
            <person name="Morgado L.N."/>
            <person name="Niskanen T."/>
            <person name="Noordeloos M.E."/>
            <person name="Ohm R.A."/>
            <person name="Ortiz-Santana B."/>
            <person name="Ovrebo C."/>
            <person name="Racz N."/>
            <person name="Riley R."/>
            <person name="Savchenko A."/>
            <person name="Shiryaev A."/>
            <person name="Soop K."/>
            <person name="Spirin V."/>
            <person name="Szebenyi C."/>
            <person name="Tomsovsky M."/>
            <person name="Tulloss R.E."/>
            <person name="Uehling J."/>
            <person name="Grigoriev I.V."/>
            <person name="Vagvolgyi C."/>
            <person name="Papp T."/>
            <person name="Martin F.M."/>
            <person name="Miettinen O."/>
            <person name="Hibbett D.S."/>
            <person name="Nagy L.G."/>
        </authorList>
    </citation>
    <scope>NUCLEOTIDE SEQUENCE [LARGE SCALE GENOMIC DNA]</scope>
    <source>
        <strain evidence="1 2">NL-1719</strain>
    </source>
</reference>
<organism evidence="1 2">
    <name type="scientific">Pluteus cervinus</name>
    <dbReference type="NCBI Taxonomy" id="181527"/>
    <lineage>
        <taxon>Eukaryota</taxon>
        <taxon>Fungi</taxon>
        <taxon>Dikarya</taxon>
        <taxon>Basidiomycota</taxon>
        <taxon>Agaricomycotina</taxon>
        <taxon>Agaricomycetes</taxon>
        <taxon>Agaricomycetidae</taxon>
        <taxon>Agaricales</taxon>
        <taxon>Pluteineae</taxon>
        <taxon>Pluteaceae</taxon>
        <taxon>Pluteus</taxon>
    </lineage>
</organism>
<evidence type="ECO:0000313" key="1">
    <source>
        <dbReference type="EMBL" id="TFK68254.1"/>
    </source>
</evidence>
<name>A0ACD3ASM4_9AGAR</name>
<dbReference type="Proteomes" id="UP000308600">
    <property type="component" value="Unassembled WGS sequence"/>
</dbReference>
<protein>
    <submittedName>
        <fullName evidence="1">Uncharacterized protein</fullName>
    </submittedName>
</protein>
<dbReference type="EMBL" id="ML208356">
    <property type="protein sequence ID" value="TFK68254.1"/>
    <property type="molecule type" value="Genomic_DNA"/>
</dbReference>
<keyword evidence="2" id="KW-1185">Reference proteome</keyword>
<proteinExistence type="predicted"/>
<sequence>MIQCGSLPENDPVLIYVPYQFGLEYLFRSRWLTFVPVLGGILLTSFHCARGGAVDHSEESITSYTMHSESATYVRICSECSMPNQIMISSPGSLQNKLDSTDAARLFWPVQSPKTLQPGSHSVGDAPQRNRLPEGTYGKKSILDLVARPRGVEKVGDGLTVQVGSGVLLGSRPYFREVSRTACQGPTISKSTATGKFVSYSEREHRPG</sequence>
<gene>
    <name evidence="1" type="ORF">BDN72DRAFT_842058</name>
</gene>